<comment type="cofactor">
    <cofactor evidence="1">
        <name>FMN</name>
        <dbReference type="ChEBI" id="CHEBI:58210"/>
    </cofactor>
</comment>
<dbReference type="Gene3D" id="1.20.990.10">
    <property type="entry name" value="NADPH-cytochrome p450 Reductase, Chain A, domain 3"/>
    <property type="match status" value="1"/>
</dbReference>
<dbReference type="Gene3D" id="2.40.30.10">
    <property type="entry name" value="Translation factors"/>
    <property type="match status" value="1"/>
</dbReference>
<dbReference type="FunFam" id="3.40.50.80:FF:000001">
    <property type="entry name" value="NADPH--cytochrome P450 reductase 1"/>
    <property type="match status" value="1"/>
</dbReference>
<dbReference type="Proteomes" id="UP000717696">
    <property type="component" value="Unassembled WGS sequence"/>
</dbReference>
<evidence type="ECO:0000256" key="7">
    <source>
        <dbReference type="ARBA" id="ARBA00023002"/>
    </source>
</evidence>
<dbReference type="SUPFAM" id="SSF52218">
    <property type="entry name" value="Flavoproteins"/>
    <property type="match status" value="1"/>
</dbReference>
<comment type="caution">
    <text evidence="12">The sequence shown here is derived from an EMBL/GenBank/DDBJ whole genome shotgun (WGS) entry which is preliminary data.</text>
</comment>
<evidence type="ECO:0000256" key="9">
    <source>
        <dbReference type="SAM" id="Phobius"/>
    </source>
</evidence>
<dbReference type="GO" id="GO:0003958">
    <property type="term" value="F:NADPH-hemoprotein reductase activity"/>
    <property type="evidence" value="ECO:0007669"/>
    <property type="project" value="UniProtKB-EC"/>
</dbReference>
<dbReference type="PROSITE" id="PS50902">
    <property type="entry name" value="FLAVODOXIN_LIKE"/>
    <property type="match status" value="1"/>
</dbReference>
<dbReference type="GO" id="GO:0010181">
    <property type="term" value="F:FMN binding"/>
    <property type="evidence" value="ECO:0007669"/>
    <property type="project" value="InterPro"/>
</dbReference>
<dbReference type="AlphaFoldDB" id="A0A9P9J9G2"/>
<evidence type="ECO:0000256" key="4">
    <source>
        <dbReference type="ARBA" id="ARBA00022643"/>
    </source>
</evidence>
<dbReference type="EMBL" id="JAGMUU010000008">
    <property type="protein sequence ID" value="KAH7147153.1"/>
    <property type="molecule type" value="Genomic_DNA"/>
</dbReference>
<evidence type="ECO:0000313" key="13">
    <source>
        <dbReference type="Proteomes" id="UP000717696"/>
    </source>
</evidence>
<dbReference type="InterPro" id="IPR008254">
    <property type="entry name" value="Flavodoxin/NO_synth"/>
</dbReference>
<keyword evidence="4" id="KW-0288">FMN</keyword>
<evidence type="ECO:0000256" key="6">
    <source>
        <dbReference type="ARBA" id="ARBA00022857"/>
    </source>
</evidence>
<evidence type="ECO:0000256" key="3">
    <source>
        <dbReference type="ARBA" id="ARBA00022630"/>
    </source>
</evidence>
<keyword evidence="9" id="KW-1133">Transmembrane helix</keyword>
<feature type="transmembrane region" description="Helical" evidence="9">
    <location>
        <begin position="6"/>
        <end position="24"/>
    </location>
</feature>
<evidence type="ECO:0000256" key="8">
    <source>
        <dbReference type="ARBA" id="ARBA00023797"/>
    </source>
</evidence>
<dbReference type="Gene3D" id="3.40.50.360">
    <property type="match status" value="1"/>
</dbReference>
<dbReference type="SUPFAM" id="SSF63380">
    <property type="entry name" value="Riboflavin synthase domain-like"/>
    <property type="match status" value="1"/>
</dbReference>
<dbReference type="InterPro" id="IPR023173">
    <property type="entry name" value="NADPH_Cyt_P450_Rdtase_alpha"/>
</dbReference>
<dbReference type="Pfam" id="PF00667">
    <property type="entry name" value="FAD_binding_1"/>
    <property type="match status" value="1"/>
</dbReference>
<organism evidence="12 13">
    <name type="scientific">Dactylonectria estremocensis</name>
    <dbReference type="NCBI Taxonomy" id="1079267"/>
    <lineage>
        <taxon>Eukaryota</taxon>
        <taxon>Fungi</taxon>
        <taxon>Dikarya</taxon>
        <taxon>Ascomycota</taxon>
        <taxon>Pezizomycotina</taxon>
        <taxon>Sordariomycetes</taxon>
        <taxon>Hypocreomycetidae</taxon>
        <taxon>Hypocreales</taxon>
        <taxon>Nectriaceae</taxon>
        <taxon>Dactylonectria</taxon>
    </lineage>
</organism>
<dbReference type="PROSITE" id="PS51384">
    <property type="entry name" value="FAD_FR"/>
    <property type="match status" value="1"/>
</dbReference>
<dbReference type="InterPro" id="IPR017938">
    <property type="entry name" value="Riboflavin_synthase-like_b-brl"/>
</dbReference>
<dbReference type="SUPFAM" id="SSF52343">
    <property type="entry name" value="Ferredoxin reductase-like, C-terminal NADP-linked domain"/>
    <property type="match status" value="1"/>
</dbReference>
<dbReference type="PANTHER" id="PTHR19384">
    <property type="entry name" value="NITRIC OXIDE SYNTHASE-RELATED"/>
    <property type="match status" value="1"/>
</dbReference>
<comment type="cofactor">
    <cofactor evidence="2">
        <name>FAD</name>
        <dbReference type="ChEBI" id="CHEBI:57692"/>
    </cofactor>
</comment>
<dbReference type="GO" id="GO:0005829">
    <property type="term" value="C:cytosol"/>
    <property type="evidence" value="ECO:0007669"/>
    <property type="project" value="TreeGrafter"/>
</dbReference>
<keyword evidence="7" id="KW-0560">Oxidoreductase</keyword>
<keyword evidence="3" id="KW-0285">Flavoprotein</keyword>
<keyword evidence="13" id="KW-1185">Reference proteome</keyword>
<feature type="domain" description="FAD-binding FR-type" evidence="11">
    <location>
        <begin position="262"/>
        <end position="515"/>
    </location>
</feature>
<gene>
    <name evidence="12" type="ORF">B0J13DRAFT_595333</name>
</gene>
<dbReference type="InterPro" id="IPR029039">
    <property type="entry name" value="Flavoprotein-like_sf"/>
</dbReference>
<dbReference type="InterPro" id="IPR001709">
    <property type="entry name" value="Flavoprot_Pyr_Nucl_cyt_Rdtase"/>
</dbReference>
<evidence type="ECO:0000259" key="10">
    <source>
        <dbReference type="PROSITE" id="PS50902"/>
    </source>
</evidence>
<dbReference type="PRINTS" id="PR00369">
    <property type="entry name" value="FLAVODOXIN"/>
</dbReference>
<dbReference type="GO" id="GO:0050660">
    <property type="term" value="F:flavin adenine dinucleotide binding"/>
    <property type="evidence" value="ECO:0007669"/>
    <property type="project" value="TreeGrafter"/>
</dbReference>
<accession>A0A9P9J9G2</accession>
<dbReference type="Gene3D" id="3.40.50.80">
    <property type="entry name" value="Nucleotide-binding domain of ferredoxin-NADP reductase (FNR) module"/>
    <property type="match status" value="1"/>
</dbReference>
<dbReference type="PANTHER" id="PTHR19384:SF17">
    <property type="entry name" value="NADPH--CYTOCHROME P450 REDUCTASE"/>
    <property type="match status" value="1"/>
</dbReference>
<dbReference type="EC" id="1.6.2.4" evidence="8"/>
<reference evidence="12" key="1">
    <citation type="journal article" date="2021" name="Nat. Commun.">
        <title>Genetic determinants of endophytism in the Arabidopsis root mycobiome.</title>
        <authorList>
            <person name="Mesny F."/>
            <person name="Miyauchi S."/>
            <person name="Thiergart T."/>
            <person name="Pickel B."/>
            <person name="Atanasova L."/>
            <person name="Karlsson M."/>
            <person name="Huettel B."/>
            <person name="Barry K.W."/>
            <person name="Haridas S."/>
            <person name="Chen C."/>
            <person name="Bauer D."/>
            <person name="Andreopoulos W."/>
            <person name="Pangilinan J."/>
            <person name="LaButti K."/>
            <person name="Riley R."/>
            <person name="Lipzen A."/>
            <person name="Clum A."/>
            <person name="Drula E."/>
            <person name="Henrissat B."/>
            <person name="Kohler A."/>
            <person name="Grigoriev I.V."/>
            <person name="Martin F.M."/>
            <person name="Hacquard S."/>
        </authorList>
    </citation>
    <scope>NUCLEOTIDE SEQUENCE</scope>
    <source>
        <strain evidence="12">MPI-CAGE-AT-0021</strain>
    </source>
</reference>
<dbReference type="Pfam" id="PF00258">
    <property type="entry name" value="Flavodoxin_1"/>
    <property type="match status" value="1"/>
</dbReference>
<dbReference type="InterPro" id="IPR017927">
    <property type="entry name" value="FAD-bd_FR_type"/>
</dbReference>
<evidence type="ECO:0000256" key="5">
    <source>
        <dbReference type="ARBA" id="ARBA00022827"/>
    </source>
</evidence>
<dbReference type="OrthoDB" id="1856718at2759"/>
<dbReference type="InterPro" id="IPR003097">
    <property type="entry name" value="CysJ-like_FAD-binding"/>
</dbReference>
<dbReference type="InterPro" id="IPR001094">
    <property type="entry name" value="Flavdoxin-like"/>
</dbReference>
<keyword evidence="6" id="KW-0521">NADP</keyword>
<keyword evidence="5" id="KW-0274">FAD</keyword>
<proteinExistence type="predicted"/>
<evidence type="ECO:0000256" key="2">
    <source>
        <dbReference type="ARBA" id="ARBA00001974"/>
    </source>
</evidence>
<dbReference type="InterPro" id="IPR039261">
    <property type="entry name" value="FNR_nucleotide-bd"/>
</dbReference>
<feature type="domain" description="Flavodoxin-like" evidence="10">
    <location>
        <begin position="60"/>
        <end position="216"/>
    </location>
</feature>
<sequence>MSQVIQTPVLAVLVILVISIWCFMSKSTLIQYKPAVKTGVFEGKSTDDGESPSQYPHNDAIIFFGPQTGTAETYAKRLARILSEKLGLDFTVYGLEHFSFGKFLQVPKFLSPRGNKILVIFVVATYGEGEPADNAADFYNSLKDYAESSDEGALADLQYAVFGLGNKTYERFNHQARDFDAFLAKCGAGRVSVVGAGDDSSATTDEDFEEWKDAFLGALRAFSHPQAPTVSDPALEPKVFLGERNEAQLTHYGIRFGPYNACNPLYAPIDSVRQLFAPSYGRHCLDLEFDTSGTDLRYETGDHLAVWPVNPNREVERLLRMVGVWDKQTAVVQIRSLQDFGHASEMPSPTTYENVVRYCVDICGPISRSTLGAIISFAPTEEAKESIGRLAEDKESFHHQVTQQRWNIAKLLDKASNGTPWSSLPVDILRDHLTPLRPRYYSILSSSTVSPYRIHITVAIQDEMAADLRFQGLNSQYLTAATSSSAVTHQLCLPRCRHEDIRIAVSAQQSHFRLPKDASTPMIMIGPRTGVAPSRAFVAQRVQSAQNGERVGQCVLFTGCRRPDEDFICEEEWKESKELLEHWFHLHVAFSRVGPSKVYVQHLLKEQATKVLSLLENENAHLYICGDVKMAKDVAAVLVNMIAQHRSCPEDEVWQLFSPLKAKHRFQHDGSHVGDS</sequence>
<protein>
    <recommendedName>
        <fullName evidence="8">NADPH--hemoprotein reductase</fullName>
        <ecNumber evidence="8">1.6.2.4</ecNumber>
    </recommendedName>
</protein>
<dbReference type="Pfam" id="PF00175">
    <property type="entry name" value="NAD_binding_1"/>
    <property type="match status" value="1"/>
</dbReference>
<dbReference type="PRINTS" id="PR00371">
    <property type="entry name" value="FPNCR"/>
</dbReference>
<keyword evidence="9" id="KW-0812">Transmembrane</keyword>
<evidence type="ECO:0000256" key="1">
    <source>
        <dbReference type="ARBA" id="ARBA00001917"/>
    </source>
</evidence>
<evidence type="ECO:0000259" key="11">
    <source>
        <dbReference type="PROSITE" id="PS51384"/>
    </source>
</evidence>
<name>A0A9P9J9G2_9HYPO</name>
<keyword evidence="9" id="KW-0472">Membrane</keyword>
<dbReference type="InterPro" id="IPR001433">
    <property type="entry name" value="OxRdtase_FAD/NAD-bd"/>
</dbReference>
<evidence type="ECO:0000313" key="12">
    <source>
        <dbReference type="EMBL" id="KAH7147153.1"/>
    </source>
</evidence>